<dbReference type="Pfam" id="PF13391">
    <property type="entry name" value="HNH_2"/>
    <property type="match status" value="1"/>
</dbReference>
<organism evidence="2 3">
    <name type="scientific">Speluncibacter jeojiensis</name>
    <dbReference type="NCBI Taxonomy" id="2710754"/>
    <lineage>
        <taxon>Bacteria</taxon>
        <taxon>Bacillati</taxon>
        <taxon>Actinomycetota</taxon>
        <taxon>Actinomycetes</taxon>
        <taxon>Mycobacteriales</taxon>
        <taxon>Speluncibacteraceae</taxon>
        <taxon>Speluncibacter</taxon>
    </lineage>
</organism>
<dbReference type="InterPro" id="IPR003615">
    <property type="entry name" value="HNH_nuc"/>
</dbReference>
<dbReference type="GO" id="GO:0004519">
    <property type="term" value="F:endonuclease activity"/>
    <property type="evidence" value="ECO:0007669"/>
    <property type="project" value="UniProtKB-KW"/>
</dbReference>
<keyword evidence="2" id="KW-0540">Nuclease</keyword>
<keyword evidence="3" id="KW-1185">Reference proteome</keyword>
<sequence length="283" mass="32177">MTSWIVKIGKNTPEHWGFARDDQFWDVREPGSFKKIRPGEDVFFWLSGTGFQSWVRTTSSLYPIGIHARTAHWVDRDTGGYTHRFEFEVISDDVTDPATWSKLQDAAGRNYAPPAPANPVDEPSAEAFLRTRFGRGSDRTFESAGLPISYRYGDDLRERAKSEIVLRKGQSKFRDSLLAAYGSTCAVTGSTVTAVLEAAHIDRYYGEHTNHVTNGLLLRSDIHTLFDLRQFTIADDMTILLAPWLRDSEYAYLHGCTIRMPSDTHLRLNREALARHRESCDWA</sequence>
<proteinExistence type="predicted"/>
<gene>
    <name evidence="2" type="ORF">NVS88_19480</name>
</gene>
<dbReference type="RefSeq" id="WP_332520660.1">
    <property type="nucleotide sequence ID" value="NZ_JANRHA010000016.1"/>
</dbReference>
<keyword evidence="2" id="KW-0378">Hydrolase</keyword>
<reference evidence="2" key="1">
    <citation type="submission" date="2022-08" db="EMBL/GenBank/DDBJ databases">
        <title>Genome analysis of Corynebacteriales strain.</title>
        <authorList>
            <person name="Lee S.D."/>
        </authorList>
    </citation>
    <scope>NUCLEOTIDE SEQUENCE</scope>
    <source>
        <strain evidence="2">D3-21</strain>
    </source>
</reference>
<dbReference type="Proteomes" id="UP001152755">
    <property type="component" value="Unassembled WGS sequence"/>
</dbReference>
<protein>
    <submittedName>
        <fullName evidence="2">HNH endonuclease</fullName>
    </submittedName>
</protein>
<dbReference type="EMBL" id="JANRHA010000016">
    <property type="protein sequence ID" value="MDG3016737.1"/>
    <property type="molecule type" value="Genomic_DNA"/>
</dbReference>
<comment type="caution">
    <text evidence="2">The sequence shown here is derived from an EMBL/GenBank/DDBJ whole genome shotgun (WGS) entry which is preliminary data.</text>
</comment>
<evidence type="ECO:0000313" key="3">
    <source>
        <dbReference type="Proteomes" id="UP001152755"/>
    </source>
</evidence>
<keyword evidence="2" id="KW-0255">Endonuclease</keyword>
<name>A0A9X4M696_9ACTN</name>
<evidence type="ECO:0000259" key="1">
    <source>
        <dbReference type="Pfam" id="PF13391"/>
    </source>
</evidence>
<dbReference type="AlphaFoldDB" id="A0A9X4M696"/>
<accession>A0A9X4M696</accession>
<evidence type="ECO:0000313" key="2">
    <source>
        <dbReference type="EMBL" id="MDG3016737.1"/>
    </source>
</evidence>
<feature type="domain" description="HNH nuclease" evidence="1">
    <location>
        <begin position="185"/>
        <end position="233"/>
    </location>
</feature>